<evidence type="ECO:0000259" key="2">
    <source>
        <dbReference type="SMART" id="SM00635"/>
    </source>
</evidence>
<dbReference type="RefSeq" id="WP_265689488.1">
    <property type="nucleotide sequence ID" value="NZ_JAKRRX010000233.1"/>
</dbReference>
<name>A0A9X3HUR8_9VIBR</name>
<dbReference type="PROSITE" id="PS51257">
    <property type="entry name" value="PROKAR_LIPOPROTEIN"/>
    <property type="match status" value="1"/>
</dbReference>
<dbReference type="AlphaFoldDB" id="A0A9X3HUR8"/>
<sequence length="796" mass="82726">MKKLTYFLSLLFMLILVGCGGDDDNGLIAGPGGEIEVESLQVPLTSAEVAVGLSQQYKARVILSNGEIVDVTEEEGLFWSSDDHDIATIDNDTGIATGLATGTAVITASGTVNGVDFKDSVDLIVSNAIVEADSLQITPASAEVAVGLTQQYKAQITLSSGEVVDITEEDALSWSSSDSKIATIDNGTGIATGVAPGTATMTAFGSVNGVEFSDSVELTVTDAIVEVDSLQVTPATSEIAAGLTQQYTAKVTLSNGEVVDITEEDALSWNSSDSKIATIDNDTGIATGVAPGTATITAFGNVNGVEFSDSVELTVTDAIVEVDSLQVTPATSEIAAGLTQQYTAKVTLSNGEVVDITEEDALSWNSSDSKIATIDNDTGIATGVAPGTATITAFGNVNGVEFSDSVELTVTDAIVEVDSLQVTPATSEIAAGLTQQYTAKVTLSNGEVVDITEEDALSWSSSDSKIATIDNDTGIATGVASGTATMTAFGNVNGVEFSDSVELTVTDAIVMSLEITPRNCELPMVGLTQQYTAVAKLSDQTEHDVTIDPALSWSSNNDEVASIDSDTGIVTAEGIGETTIIASGRANGEYFSADVGLTVSDTAPDSISIIPFHEDYIEIPSNVYVQFYAFAQYGPLEYDVSNLVNWELVAGDPVSASIATISDSGVFKMTEATGFGMLLNGEVNGITTDVFIAADRLSIINLDIVENEVGLAPNNKAQLTAQSVTDRGGDFVMTPIVVWKSSDPSVASVDWTGEVTANTPGSVEITATITGHAYDDYESPELIEWTDSVLVIVDTP</sequence>
<accession>A0A9X3HUR8</accession>
<dbReference type="InterPro" id="IPR045197">
    <property type="entry name" value="NUP210-like"/>
</dbReference>
<evidence type="ECO:0000313" key="4">
    <source>
        <dbReference type="Proteomes" id="UP001155586"/>
    </source>
</evidence>
<evidence type="ECO:0000256" key="1">
    <source>
        <dbReference type="SAM" id="SignalP"/>
    </source>
</evidence>
<proteinExistence type="predicted"/>
<protein>
    <submittedName>
        <fullName evidence="3">Ig-like domain-containing protein</fullName>
    </submittedName>
</protein>
<feature type="signal peptide" evidence="1">
    <location>
        <begin position="1"/>
        <end position="20"/>
    </location>
</feature>
<feature type="domain" description="BIG2" evidence="2">
    <location>
        <begin position="226"/>
        <end position="312"/>
    </location>
</feature>
<dbReference type="PANTHER" id="PTHR23019">
    <property type="entry name" value="NUCLEAR PORE MEMBRANE GLYCOPROTEIN GP210-RELATED"/>
    <property type="match status" value="1"/>
</dbReference>
<feature type="domain" description="BIG2" evidence="2">
    <location>
        <begin position="131"/>
        <end position="217"/>
    </location>
</feature>
<dbReference type="Proteomes" id="UP001155586">
    <property type="component" value="Unassembled WGS sequence"/>
</dbReference>
<keyword evidence="4" id="KW-1185">Reference proteome</keyword>
<reference evidence="3" key="1">
    <citation type="submission" date="2022-02" db="EMBL/GenBank/DDBJ databases">
        <title>Vibrio sp. nov., a new bacterium isolated from Bohai sea, China.</title>
        <authorList>
            <person name="Yuan Y."/>
        </authorList>
    </citation>
    <scope>NUCLEOTIDE SEQUENCE</scope>
    <source>
        <strain evidence="3">DBSS07</strain>
    </source>
</reference>
<feature type="domain" description="BIG2" evidence="2">
    <location>
        <begin position="36"/>
        <end position="122"/>
    </location>
</feature>
<feature type="chain" id="PRO_5040731580" evidence="1">
    <location>
        <begin position="21"/>
        <end position="796"/>
    </location>
</feature>
<feature type="domain" description="BIG2" evidence="2">
    <location>
        <begin position="509"/>
        <end position="592"/>
    </location>
</feature>
<evidence type="ECO:0000313" key="3">
    <source>
        <dbReference type="EMBL" id="MCW8336402.1"/>
    </source>
</evidence>
<dbReference type="Gene3D" id="2.60.40.1080">
    <property type="match status" value="7"/>
</dbReference>
<organism evidence="3 4">
    <name type="scientific">Vibrio paucivorans</name>
    <dbReference type="NCBI Taxonomy" id="2829489"/>
    <lineage>
        <taxon>Bacteria</taxon>
        <taxon>Pseudomonadati</taxon>
        <taxon>Pseudomonadota</taxon>
        <taxon>Gammaproteobacteria</taxon>
        <taxon>Vibrionales</taxon>
        <taxon>Vibrionaceae</taxon>
        <taxon>Vibrio</taxon>
    </lineage>
</organism>
<feature type="domain" description="BIG2" evidence="2">
    <location>
        <begin position="321"/>
        <end position="407"/>
    </location>
</feature>
<dbReference type="InterPro" id="IPR003343">
    <property type="entry name" value="Big_2"/>
</dbReference>
<gene>
    <name evidence="3" type="ORF">MD483_21565</name>
</gene>
<feature type="domain" description="BIG2" evidence="2">
    <location>
        <begin position="698"/>
        <end position="779"/>
    </location>
</feature>
<dbReference type="SUPFAM" id="SSF49373">
    <property type="entry name" value="Invasin/intimin cell-adhesion fragments"/>
    <property type="match status" value="7"/>
</dbReference>
<dbReference type="Pfam" id="PF02368">
    <property type="entry name" value="Big_2"/>
    <property type="match status" value="7"/>
</dbReference>
<feature type="domain" description="BIG2" evidence="2">
    <location>
        <begin position="416"/>
        <end position="502"/>
    </location>
</feature>
<dbReference type="EMBL" id="JAKRRX010000233">
    <property type="protein sequence ID" value="MCW8336402.1"/>
    <property type="molecule type" value="Genomic_DNA"/>
</dbReference>
<dbReference type="PANTHER" id="PTHR23019:SF0">
    <property type="entry name" value="NUCLEAR PORE MEMBRANE GLYCOPROTEIN 210"/>
    <property type="match status" value="1"/>
</dbReference>
<keyword evidence="1" id="KW-0732">Signal</keyword>
<dbReference type="InterPro" id="IPR008964">
    <property type="entry name" value="Invasin/intimin_cell_adhesion"/>
</dbReference>
<comment type="caution">
    <text evidence="3">The sequence shown here is derived from an EMBL/GenBank/DDBJ whole genome shotgun (WGS) entry which is preliminary data.</text>
</comment>
<dbReference type="SMART" id="SM00635">
    <property type="entry name" value="BID_2"/>
    <property type="match status" value="7"/>
</dbReference>